<evidence type="ECO:0000313" key="7">
    <source>
        <dbReference type="Proteomes" id="UP000631114"/>
    </source>
</evidence>
<gene>
    <name evidence="6" type="ORF">IFM89_033658</name>
</gene>
<evidence type="ECO:0000256" key="1">
    <source>
        <dbReference type="ARBA" id="ARBA00004123"/>
    </source>
</evidence>
<dbReference type="AlphaFoldDB" id="A0A835LTL4"/>
<dbReference type="Proteomes" id="UP000631114">
    <property type="component" value="Unassembled WGS sequence"/>
</dbReference>
<dbReference type="EMBL" id="JADFTS010000007">
    <property type="protein sequence ID" value="KAF9599051.1"/>
    <property type="molecule type" value="Genomic_DNA"/>
</dbReference>
<accession>A0A835LTL4</accession>
<reference evidence="6 7" key="1">
    <citation type="submission" date="2020-10" db="EMBL/GenBank/DDBJ databases">
        <title>The Coptis chinensis genome and diversification of protoberbering-type alkaloids.</title>
        <authorList>
            <person name="Wang B."/>
            <person name="Shu S."/>
            <person name="Song C."/>
            <person name="Liu Y."/>
        </authorList>
    </citation>
    <scope>NUCLEOTIDE SEQUENCE [LARGE SCALE GENOMIC DNA]</scope>
    <source>
        <strain evidence="6">HL-2020</strain>
        <tissue evidence="6">Leaf</tissue>
    </source>
</reference>
<dbReference type="Pfam" id="PF22241">
    <property type="entry name" value="PSMD12-CSN4_N"/>
    <property type="match status" value="1"/>
</dbReference>
<comment type="caution">
    <text evidence="6">The sequence shown here is derived from an EMBL/GenBank/DDBJ whole genome shotgun (WGS) entry which is preliminary data.</text>
</comment>
<evidence type="ECO:0000256" key="2">
    <source>
        <dbReference type="ARBA" id="ARBA00004496"/>
    </source>
</evidence>
<protein>
    <recommendedName>
        <fullName evidence="5">PSMD12/CSN4-like N-terminal domain-containing protein</fullName>
    </recommendedName>
</protein>
<dbReference type="PANTHER" id="PTHR10855:SF2">
    <property type="entry name" value="COP9 SIGNALOSOME COMPLEX SUBUNIT 4"/>
    <property type="match status" value="1"/>
</dbReference>
<dbReference type="GO" id="GO:0008180">
    <property type="term" value="C:COP9 signalosome"/>
    <property type="evidence" value="ECO:0007669"/>
    <property type="project" value="TreeGrafter"/>
</dbReference>
<organism evidence="6 7">
    <name type="scientific">Coptis chinensis</name>
    <dbReference type="NCBI Taxonomy" id="261450"/>
    <lineage>
        <taxon>Eukaryota</taxon>
        <taxon>Viridiplantae</taxon>
        <taxon>Streptophyta</taxon>
        <taxon>Embryophyta</taxon>
        <taxon>Tracheophyta</taxon>
        <taxon>Spermatophyta</taxon>
        <taxon>Magnoliopsida</taxon>
        <taxon>Ranunculales</taxon>
        <taxon>Ranunculaceae</taxon>
        <taxon>Coptidoideae</taxon>
        <taxon>Coptis</taxon>
    </lineage>
</organism>
<dbReference type="PANTHER" id="PTHR10855">
    <property type="entry name" value="26S PROTEASOME NON-ATPASE REGULATORY SUBUNIT 12/COP9 SIGNALOSOME COMPLEX SUBUNIT 4"/>
    <property type="match status" value="1"/>
</dbReference>
<dbReference type="InterPro" id="IPR054559">
    <property type="entry name" value="PSMD12-CSN4-like_N"/>
</dbReference>
<dbReference type="GO" id="GO:0005829">
    <property type="term" value="C:cytosol"/>
    <property type="evidence" value="ECO:0007669"/>
    <property type="project" value="TreeGrafter"/>
</dbReference>
<sequence>MRRNTKVIDAIGGALRKKKITVEILKDDTWIIHTQNETMIMWGRINSFVARDYRTIILALTKSYIQVVLIIREKLAELYESEERLSRAAQMLSGIDLDSGIRMMDEAYKLSKFIQIACLHLEDDDAVNAEAFINKASFLVSGSQHEVLNIQYKVFGKDGSGRVLGLGSGVSKTTLMDGSPYKRKV</sequence>
<evidence type="ECO:0000313" key="6">
    <source>
        <dbReference type="EMBL" id="KAF9599051.1"/>
    </source>
</evidence>
<evidence type="ECO:0000256" key="3">
    <source>
        <dbReference type="ARBA" id="ARBA00022490"/>
    </source>
</evidence>
<keyword evidence="3" id="KW-0963">Cytoplasm</keyword>
<feature type="domain" description="PSMD12/CSN4-like N-terminal" evidence="5">
    <location>
        <begin position="71"/>
        <end position="153"/>
    </location>
</feature>
<proteinExistence type="predicted"/>
<keyword evidence="4" id="KW-0539">Nucleus</keyword>
<dbReference type="InterPro" id="IPR040134">
    <property type="entry name" value="PSMD12/CSN4"/>
</dbReference>
<keyword evidence="7" id="KW-1185">Reference proteome</keyword>
<dbReference type="OrthoDB" id="1716722at2759"/>
<evidence type="ECO:0000256" key="4">
    <source>
        <dbReference type="ARBA" id="ARBA00023242"/>
    </source>
</evidence>
<name>A0A835LTL4_9MAGN</name>
<comment type="subcellular location">
    <subcellularLocation>
        <location evidence="2">Cytoplasm</location>
    </subcellularLocation>
    <subcellularLocation>
        <location evidence="1">Nucleus</location>
    </subcellularLocation>
</comment>
<evidence type="ECO:0000259" key="5">
    <source>
        <dbReference type="Pfam" id="PF22241"/>
    </source>
</evidence>